<comment type="caution">
    <text evidence="5">The sequence shown here is derived from an EMBL/GenBank/DDBJ whole genome shotgun (WGS) entry which is preliminary data.</text>
</comment>
<dbReference type="Pfam" id="PF05719">
    <property type="entry name" value="GPP34"/>
    <property type="match status" value="1"/>
</dbReference>
<keyword evidence="6" id="KW-1185">Reference proteome</keyword>
<dbReference type="RefSeq" id="WP_185991597.1">
    <property type="nucleotide sequence ID" value="NZ_JACCAE010000001.1"/>
</dbReference>
<dbReference type="Proteomes" id="UP000554054">
    <property type="component" value="Unassembled WGS sequence"/>
</dbReference>
<evidence type="ECO:0000256" key="2">
    <source>
        <dbReference type="ARBA" id="ARBA00023034"/>
    </source>
</evidence>
<dbReference type="GO" id="GO:0070273">
    <property type="term" value="F:phosphatidylinositol-4-phosphate binding"/>
    <property type="evidence" value="ECO:0007669"/>
    <property type="project" value="InterPro"/>
</dbReference>
<evidence type="ECO:0000313" key="6">
    <source>
        <dbReference type="Proteomes" id="UP000554054"/>
    </source>
</evidence>
<reference evidence="5 6" key="1">
    <citation type="submission" date="2020-07" db="EMBL/GenBank/DDBJ databases">
        <title>Sequencing the genomes of 1000 actinobacteria strains.</title>
        <authorList>
            <person name="Klenk H.-P."/>
        </authorList>
    </citation>
    <scope>NUCLEOTIDE SEQUENCE [LARGE SCALE GENOMIC DNA]</scope>
    <source>
        <strain evidence="5 6">DSM 26154</strain>
    </source>
</reference>
<protein>
    <recommendedName>
        <fullName evidence="7">GPP34 family phosphoprotein</fullName>
    </recommendedName>
</protein>
<dbReference type="AlphaFoldDB" id="A0A852VRI3"/>
<dbReference type="InterPro" id="IPR038261">
    <property type="entry name" value="GPP34-like_sf"/>
</dbReference>
<organism evidence="5 6">
    <name type="scientific">Janibacter cremeus</name>
    <dbReference type="NCBI Taxonomy" id="1285192"/>
    <lineage>
        <taxon>Bacteria</taxon>
        <taxon>Bacillati</taxon>
        <taxon>Actinomycetota</taxon>
        <taxon>Actinomycetes</taxon>
        <taxon>Micrococcales</taxon>
        <taxon>Intrasporangiaceae</taxon>
        <taxon>Janibacter</taxon>
    </lineage>
</organism>
<keyword evidence="2" id="KW-0333">Golgi apparatus</keyword>
<dbReference type="GO" id="GO:0012505">
    <property type="term" value="C:endomembrane system"/>
    <property type="evidence" value="ECO:0007669"/>
    <property type="project" value="UniProtKB-ARBA"/>
</dbReference>
<evidence type="ECO:0000256" key="1">
    <source>
        <dbReference type="ARBA" id="ARBA00004255"/>
    </source>
</evidence>
<dbReference type="GO" id="GO:0005737">
    <property type="term" value="C:cytoplasm"/>
    <property type="evidence" value="ECO:0007669"/>
    <property type="project" value="UniProtKB-ARBA"/>
</dbReference>
<evidence type="ECO:0000256" key="4">
    <source>
        <dbReference type="ARBA" id="ARBA00023136"/>
    </source>
</evidence>
<evidence type="ECO:0000313" key="5">
    <source>
        <dbReference type="EMBL" id="NYF98826.1"/>
    </source>
</evidence>
<gene>
    <name evidence="5" type="ORF">BJY20_002218</name>
</gene>
<proteinExistence type="predicted"/>
<dbReference type="EMBL" id="JACCAE010000001">
    <property type="protein sequence ID" value="NYF98826.1"/>
    <property type="molecule type" value="Genomic_DNA"/>
</dbReference>
<name>A0A852VRI3_9MICO</name>
<comment type="subcellular location">
    <subcellularLocation>
        <location evidence="1">Golgi apparatus membrane</location>
        <topology evidence="1">Peripheral membrane protein</topology>
        <orientation evidence="1">Cytoplasmic side</orientation>
    </subcellularLocation>
</comment>
<dbReference type="InterPro" id="IPR008628">
    <property type="entry name" value="GPP34-like"/>
</dbReference>
<evidence type="ECO:0008006" key="7">
    <source>
        <dbReference type="Google" id="ProtNLM"/>
    </source>
</evidence>
<evidence type="ECO:0000256" key="3">
    <source>
        <dbReference type="ARBA" id="ARBA00023121"/>
    </source>
</evidence>
<dbReference type="Gene3D" id="1.10.3630.10">
    <property type="entry name" value="yeast vps74-n-term truncation variant domain like"/>
    <property type="match status" value="1"/>
</dbReference>
<accession>A0A852VRI3</accession>
<keyword evidence="3" id="KW-0446">Lipid-binding</keyword>
<sequence>MEIFLLLTTDEGGAESWGTQTGWALSAATIADLLIEERVALSEDKDPRVSIVDALPTGRTVLDKVLSRVVEKDGTKLSTLVQDSKLNPEAEVVDVLVGDGVVDVVPKKFLGLIPEKRPTLNPVPEREIRERLRNVIAGGRPTATDATLLAILQGLGVAKKVLSDEADGMSARELKQRVEQVSDEVSVGVAIKRALDSLNSAILTAAIVPVVIGSGSN</sequence>
<keyword evidence="4" id="KW-0472">Membrane</keyword>